<dbReference type="Pfam" id="PF00884">
    <property type="entry name" value="Sulfatase"/>
    <property type="match status" value="1"/>
</dbReference>
<protein>
    <submittedName>
        <fullName evidence="9">Sulfatase</fullName>
    </submittedName>
</protein>
<dbReference type="AlphaFoldDB" id="D5EIL9"/>
<dbReference type="InterPro" id="IPR000917">
    <property type="entry name" value="Sulfatase_N"/>
</dbReference>
<dbReference type="InterPro" id="IPR055372">
    <property type="entry name" value="CBM96"/>
</dbReference>
<evidence type="ECO:0000256" key="1">
    <source>
        <dbReference type="ARBA" id="ARBA00004613"/>
    </source>
</evidence>
<dbReference type="OrthoDB" id="176674at2"/>
<keyword evidence="4 6" id="KW-0732">Signal</keyword>
<dbReference type="PANTHER" id="PTHR42693">
    <property type="entry name" value="ARYLSULFATASE FAMILY MEMBER"/>
    <property type="match status" value="1"/>
</dbReference>
<dbReference type="Pfam" id="PF24517">
    <property type="entry name" value="CBM96"/>
    <property type="match status" value="1"/>
</dbReference>
<dbReference type="KEGG" id="caa:Caka_3127"/>
<gene>
    <name evidence="9" type="ordered locus">Caka_3127</name>
</gene>
<evidence type="ECO:0000256" key="6">
    <source>
        <dbReference type="SAM" id="SignalP"/>
    </source>
</evidence>
<dbReference type="HOGENOM" id="CLU_344770_0_0_0"/>
<evidence type="ECO:0000313" key="10">
    <source>
        <dbReference type="Proteomes" id="UP000000925"/>
    </source>
</evidence>
<feature type="chain" id="PRO_5012158097" evidence="6">
    <location>
        <begin position="16"/>
        <end position="820"/>
    </location>
</feature>
<dbReference type="EMBL" id="CP001998">
    <property type="protein sequence ID" value="ADE56140.1"/>
    <property type="molecule type" value="Genomic_DNA"/>
</dbReference>
<evidence type="ECO:0000259" key="8">
    <source>
        <dbReference type="Pfam" id="PF24517"/>
    </source>
</evidence>
<keyword evidence="3" id="KW-0964">Secreted</keyword>
<dbReference type="RefSeq" id="WP_013044856.1">
    <property type="nucleotide sequence ID" value="NC_014008.1"/>
</dbReference>
<keyword evidence="5" id="KW-0378">Hydrolase</keyword>
<dbReference type="PANTHER" id="PTHR42693:SF53">
    <property type="entry name" value="ENDO-4-O-SULFATASE"/>
    <property type="match status" value="1"/>
</dbReference>
<dbReference type="NCBIfam" id="NF033679">
    <property type="entry name" value="DNRLRE_dom"/>
    <property type="match status" value="1"/>
</dbReference>
<dbReference type="STRING" id="583355.Caka_3127"/>
<evidence type="ECO:0000256" key="4">
    <source>
        <dbReference type="ARBA" id="ARBA00022729"/>
    </source>
</evidence>
<evidence type="ECO:0000313" key="9">
    <source>
        <dbReference type="EMBL" id="ADE56140.1"/>
    </source>
</evidence>
<evidence type="ECO:0000256" key="5">
    <source>
        <dbReference type="ARBA" id="ARBA00022801"/>
    </source>
</evidence>
<dbReference type="eggNOG" id="COG3119">
    <property type="taxonomic scope" value="Bacteria"/>
</dbReference>
<name>D5EIL9_CORAD</name>
<feature type="domain" description="Carbohydrate-binding module family 96" evidence="8">
    <location>
        <begin position="541"/>
        <end position="690"/>
    </location>
</feature>
<dbReference type="SUPFAM" id="SSF53649">
    <property type="entry name" value="Alkaline phosphatase-like"/>
    <property type="match status" value="1"/>
</dbReference>
<dbReference type="InterPro" id="IPR050738">
    <property type="entry name" value="Sulfatase"/>
</dbReference>
<feature type="signal peptide" evidence="6">
    <location>
        <begin position="1"/>
        <end position="15"/>
    </location>
</feature>
<dbReference type="Gene3D" id="3.40.720.10">
    <property type="entry name" value="Alkaline Phosphatase, subunit A"/>
    <property type="match status" value="1"/>
</dbReference>
<reference evidence="9 10" key="1">
    <citation type="journal article" date="2010" name="Stand. Genomic Sci.">
        <title>Complete genome sequence of Coraliomargarita akajimensis type strain (04OKA010-24).</title>
        <authorList>
            <person name="Mavromatis K."/>
            <person name="Abt B."/>
            <person name="Brambilla E."/>
            <person name="Lapidus A."/>
            <person name="Copeland A."/>
            <person name="Deshpande S."/>
            <person name="Nolan M."/>
            <person name="Lucas S."/>
            <person name="Tice H."/>
            <person name="Cheng J.F."/>
            <person name="Han C."/>
            <person name="Detter J.C."/>
            <person name="Woyke T."/>
            <person name="Goodwin L."/>
            <person name="Pitluck S."/>
            <person name="Held B."/>
            <person name="Brettin T."/>
            <person name="Tapia R."/>
            <person name="Ivanova N."/>
            <person name="Mikhailova N."/>
            <person name="Pati A."/>
            <person name="Liolios K."/>
            <person name="Chen A."/>
            <person name="Palaniappan K."/>
            <person name="Land M."/>
            <person name="Hauser L."/>
            <person name="Chang Y.J."/>
            <person name="Jeffries C.D."/>
            <person name="Rohde M."/>
            <person name="Goker M."/>
            <person name="Bristow J."/>
            <person name="Eisen J.A."/>
            <person name="Markowitz V."/>
            <person name="Hugenholtz P."/>
            <person name="Klenk H.P."/>
            <person name="Kyrpides N.C."/>
        </authorList>
    </citation>
    <scope>NUCLEOTIDE SEQUENCE [LARGE SCALE GENOMIC DNA]</scope>
    <source>
        <strain evidence="10">DSM 45221 / IAM 15411 / JCM 23193 / KCTC 12865</strain>
    </source>
</reference>
<evidence type="ECO:0000259" key="7">
    <source>
        <dbReference type="Pfam" id="PF00884"/>
    </source>
</evidence>
<dbReference type="GO" id="GO:0004065">
    <property type="term" value="F:arylsulfatase activity"/>
    <property type="evidence" value="ECO:0007669"/>
    <property type="project" value="TreeGrafter"/>
</dbReference>
<keyword evidence="10" id="KW-1185">Reference proteome</keyword>
<evidence type="ECO:0000256" key="3">
    <source>
        <dbReference type="ARBA" id="ARBA00022525"/>
    </source>
</evidence>
<comment type="subcellular location">
    <subcellularLocation>
        <location evidence="1">Secreted</location>
    </subcellularLocation>
</comment>
<evidence type="ECO:0000256" key="2">
    <source>
        <dbReference type="ARBA" id="ARBA00008779"/>
    </source>
</evidence>
<dbReference type="InterPro" id="IPR017850">
    <property type="entry name" value="Alkaline_phosphatase_core_sf"/>
</dbReference>
<accession>D5EIL9</accession>
<dbReference type="Proteomes" id="UP000000925">
    <property type="component" value="Chromosome"/>
</dbReference>
<comment type="similarity">
    <text evidence="2">Belongs to the sulfatase family.</text>
</comment>
<proteinExistence type="inferred from homology"/>
<feature type="domain" description="Sulfatase N-terminal" evidence="7">
    <location>
        <begin position="27"/>
        <end position="420"/>
    </location>
</feature>
<dbReference type="GO" id="GO:0005576">
    <property type="term" value="C:extracellular region"/>
    <property type="evidence" value="ECO:0007669"/>
    <property type="project" value="UniProtKB-SubCell"/>
</dbReference>
<organism evidence="9 10">
    <name type="scientific">Coraliomargarita akajimensis (strain DSM 45221 / IAM 15411 / JCM 23193 / KCTC 12865 / 04OKA010-24)</name>
    <dbReference type="NCBI Taxonomy" id="583355"/>
    <lineage>
        <taxon>Bacteria</taxon>
        <taxon>Pseudomonadati</taxon>
        <taxon>Verrucomicrobiota</taxon>
        <taxon>Opitutia</taxon>
        <taxon>Puniceicoccales</taxon>
        <taxon>Coraliomargaritaceae</taxon>
        <taxon>Coraliomargarita</taxon>
    </lineage>
</organism>
<sequence length="820" mass="90663">MHPPVIKFLSCAACAAVSTLCATSSTPNVILIYADDISARELPIYGSSVWSKPDKGDSSDTNYRAQTPVLDALATSSDGAWFTQAWAATVCSPSRAMMMTGRYASLHKWWHNGDLGTRYDDPSTKLPFYESSDFLIGHVAQLAGYATIWCGKTQMKGPDMFQFGFDEGVWTPGEGQNTPGSNDTATDFRLTTVNGTLTNRDTGLAADSYAQVSWYWKPSVVLMNHPSAPDTEVVWAENPNTADTYGPDVELDFIFDFIERQHAKDKPFFVYHTTHLGHDAFDWLDPDSTSSWPATPKIQWNPTTASYARTTPQVTGDNGVYDTHNTLSEPGIHAHVEYLDYQVWRYLQKLQELGIENDTILIFSADNGSSGYGKGSHDRQKGTHVPLIVYAPGQAFTKSGEQDKLISIADILPTLQDIMNVRLPASYEVHGQSFWPYLTTESTATRDWIYAYKEHRQLVRGSYVMKDGNEKWWDVSGSEPTDLISYPEITDWNAVSQAHRDERDELLASVLPAFDLHASEHDEPAPVIPAGPNSIQHIPVLQDVDVKAGAADTNYDGLNFLKIAGNQPRYAYLQFDLSGLTTPPQQSKLWVRNYSSKPVDATLDVFAAGNSEGGTSTLWDEATLTFNTKPDGDPITQAIHSAILSDADTWYSIDLSSHISGSGLYTFGLSTSNPTVADAVGQLYSKDSGHGAYLELISENTEDYDALTYWLYVNGLKYPDWDDDGDGENNELEFIAGTDPNDINSRYQANGAHSQTGDYEIRFNTVAGRSYTVQWTSDLDTPTWNDLTGAINLSGTGTEMSATDTDSSNHRFYRVTVELE</sequence>